<organism evidence="4 5">
    <name type="scientific">Tetraparma gracilis</name>
    <dbReference type="NCBI Taxonomy" id="2962635"/>
    <lineage>
        <taxon>Eukaryota</taxon>
        <taxon>Sar</taxon>
        <taxon>Stramenopiles</taxon>
        <taxon>Ochrophyta</taxon>
        <taxon>Bolidophyceae</taxon>
        <taxon>Parmales</taxon>
        <taxon>Triparmaceae</taxon>
        <taxon>Tetraparma</taxon>
    </lineage>
</organism>
<feature type="transmembrane region" description="Helical" evidence="2">
    <location>
        <begin position="50"/>
        <end position="70"/>
    </location>
</feature>
<gene>
    <name evidence="4" type="ORF">TeGR_g9622</name>
</gene>
<sequence>MPVHPAIPPISTSLLTLFLYVQTSFPSVPGGDAGELLAESCLTGVAHPPGYPLFLSLVSLASSLGAPLGLSPARSANLLCCLLSALSVLLLSLSGARLASPVPCCVSGVLFGLSPLVWEYSVGAEVFALNNFLVAALVHALVCFHTSPLPSSRRRHAFAGALISGLCLSNQHTSLLFIFPAVLSVLQSLRASSLLTPALLLQLAALSLLGLSPYLLLALWSRTPTPGSWGDLTSLAGFVRHVARAEYGTLSLAPSRNSNVESAAERLLIYLKDAGGQFGLFSLLVAAGFLLSVKAAAGGGKRAAPRFAPPAEKAKKAKKGKTPPSPAPPPPSLPPNPPLPPTPHTSAYKTLLLVLLFYLAIWNCIFSNLPLHIPMAYNVHSRFWMQPNFLLALLAAPAASRLSALTPSPSLASLSLLSLATLHQVSLNYEFCDRSDAVHNLEYGLAILDSLPPPDSSPTLLLSHTDLDWNTARYLTACESSSPPLPLPNLVHVNAQLLPYPWFQRQISAGLFSPAVFPPIQPGVSTNKMDAGNTNLILRFLAANHAEFGDRMFIDMQAINDAELGPSNVWHNVMLVPHAVLYRVVSLPSDFGQDPATDLRRMAAHHDETVQFIDRLPRLPADTAKYGRGSWEYAALSVLNDGRYQGALSFLTHALELAKHLSGDTALMDQYVTGLARSSSLLGALVAERGGGGVEGDAPPLSFPLGDLTKNCALSYMKYYQSLTILEKFYEETWPGWSRNGGGHDVEAVALRAAEVISIHLKDVGVGRAGTDTGDQVFVNFMELLHQRHAGVTGWGT</sequence>
<evidence type="ECO:0000313" key="4">
    <source>
        <dbReference type="EMBL" id="GMI38411.1"/>
    </source>
</evidence>
<evidence type="ECO:0000256" key="3">
    <source>
        <dbReference type="SAM" id="SignalP"/>
    </source>
</evidence>
<dbReference type="PANTHER" id="PTHR16214">
    <property type="entry name" value="TRANSMEMBRANE PROTEIN 260"/>
    <property type="match status" value="1"/>
</dbReference>
<dbReference type="PANTHER" id="PTHR16214:SF3">
    <property type="entry name" value="TRANSMEMBRANE PROTEIN 260"/>
    <property type="match status" value="1"/>
</dbReference>
<evidence type="ECO:0008006" key="6">
    <source>
        <dbReference type="Google" id="ProtNLM"/>
    </source>
</evidence>
<proteinExistence type="predicted"/>
<feature type="transmembrane region" description="Helical" evidence="2">
    <location>
        <begin position="120"/>
        <end position="144"/>
    </location>
</feature>
<evidence type="ECO:0000256" key="2">
    <source>
        <dbReference type="SAM" id="Phobius"/>
    </source>
</evidence>
<keyword evidence="2" id="KW-0472">Membrane</keyword>
<feature type="transmembrane region" description="Helical" evidence="2">
    <location>
        <begin position="351"/>
        <end position="371"/>
    </location>
</feature>
<name>A0ABQ6N1Q1_9STRA</name>
<reference evidence="4 5" key="1">
    <citation type="journal article" date="2023" name="Commun. Biol.">
        <title>Genome analysis of Parmales, the sister group of diatoms, reveals the evolutionary specialization of diatoms from phago-mixotrophs to photoautotrophs.</title>
        <authorList>
            <person name="Ban H."/>
            <person name="Sato S."/>
            <person name="Yoshikawa S."/>
            <person name="Yamada K."/>
            <person name="Nakamura Y."/>
            <person name="Ichinomiya M."/>
            <person name="Sato N."/>
            <person name="Blanc-Mathieu R."/>
            <person name="Endo H."/>
            <person name="Kuwata A."/>
            <person name="Ogata H."/>
        </authorList>
    </citation>
    <scope>NUCLEOTIDE SEQUENCE [LARGE SCALE GENOMIC DNA]</scope>
</reference>
<evidence type="ECO:0000256" key="1">
    <source>
        <dbReference type="SAM" id="MobiDB-lite"/>
    </source>
</evidence>
<dbReference type="InterPro" id="IPR052724">
    <property type="entry name" value="GT117_domain-containing"/>
</dbReference>
<feature type="region of interest" description="Disordered" evidence="1">
    <location>
        <begin position="301"/>
        <end position="341"/>
    </location>
</feature>
<dbReference type="Pfam" id="PF11028">
    <property type="entry name" value="TMEM260-like"/>
    <property type="match status" value="1"/>
</dbReference>
<keyword evidence="2" id="KW-0812">Transmembrane</keyword>
<protein>
    <recommendedName>
        <fullName evidence="6">DUF2723 domain-containing protein</fullName>
    </recommendedName>
</protein>
<evidence type="ECO:0000313" key="5">
    <source>
        <dbReference type="Proteomes" id="UP001165060"/>
    </source>
</evidence>
<feature type="signal peptide" evidence="3">
    <location>
        <begin position="1"/>
        <end position="23"/>
    </location>
</feature>
<feature type="transmembrane region" description="Helical" evidence="2">
    <location>
        <begin position="77"/>
        <end position="100"/>
    </location>
</feature>
<feature type="transmembrane region" description="Helical" evidence="2">
    <location>
        <begin position="156"/>
        <end position="179"/>
    </location>
</feature>
<dbReference type="Proteomes" id="UP001165060">
    <property type="component" value="Unassembled WGS sequence"/>
</dbReference>
<keyword evidence="2" id="KW-1133">Transmembrane helix</keyword>
<feature type="chain" id="PRO_5045551599" description="DUF2723 domain-containing protein" evidence="3">
    <location>
        <begin position="24"/>
        <end position="797"/>
    </location>
</feature>
<feature type="compositionally biased region" description="Pro residues" evidence="1">
    <location>
        <begin position="323"/>
        <end position="341"/>
    </location>
</feature>
<accession>A0ABQ6N1Q1</accession>
<keyword evidence="5" id="KW-1185">Reference proteome</keyword>
<dbReference type="EMBL" id="BRYB01002029">
    <property type="protein sequence ID" value="GMI38411.1"/>
    <property type="molecule type" value="Genomic_DNA"/>
</dbReference>
<dbReference type="InterPro" id="IPR021280">
    <property type="entry name" value="TMEM260-like"/>
</dbReference>
<keyword evidence="3" id="KW-0732">Signal</keyword>
<comment type="caution">
    <text evidence="4">The sequence shown here is derived from an EMBL/GenBank/DDBJ whole genome shotgun (WGS) entry which is preliminary data.</text>
</comment>
<feature type="transmembrane region" description="Helical" evidence="2">
    <location>
        <begin position="199"/>
        <end position="220"/>
    </location>
</feature>